<dbReference type="RefSeq" id="WP_206292817.1">
    <property type="nucleotide sequence ID" value="NZ_CP063458.1"/>
</dbReference>
<reference evidence="1 2" key="1">
    <citation type="submission" date="2020-10" db="EMBL/GenBank/DDBJ databases">
        <title>Wide distribution of Phycisphaera-like planctomycetes from WD2101 soil group in peatlands and genome analysis of the first cultivated representative.</title>
        <authorList>
            <person name="Dedysh S.N."/>
            <person name="Beletsky A.V."/>
            <person name="Ivanova A."/>
            <person name="Kulichevskaya I.S."/>
            <person name="Suzina N.E."/>
            <person name="Philippov D.A."/>
            <person name="Rakitin A.L."/>
            <person name="Mardanov A.V."/>
            <person name="Ravin N.V."/>
        </authorList>
    </citation>
    <scope>NUCLEOTIDE SEQUENCE [LARGE SCALE GENOMIC DNA]</scope>
    <source>
        <strain evidence="1 2">M1803</strain>
    </source>
</reference>
<keyword evidence="2" id="KW-1185">Reference proteome</keyword>
<proteinExistence type="predicted"/>
<organism evidence="1 2">
    <name type="scientific">Humisphaera borealis</name>
    <dbReference type="NCBI Taxonomy" id="2807512"/>
    <lineage>
        <taxon>Bacteria</taxon>
        <taxon>Pseudomonadati</taxon>
        <taxon>Planctomycetota</taxon>
        <taxon>Phycisphaerae</taxon>
        <taxon>Tepidisphaerales</taxon>
        <taxon>Tepidisphaeraceae</taxon>
        <taxon>Humisphaera</taxon>
    </lineage>
</organism>
<accession>A0A7M2WW46</accession>
<evidence type="ECO:0000313" key="1">
    <source>
        <dbReference type="EMBL" id="QOV89758.1"/>
    </source>
</evidence>
<dbReference type="KEGG" id="hbs:IPV69_26845"/>
<sequence length="75" mass="8520">MTEEDSRSGLPLTVSEAARTVSDIVGSEVAPKVLSDMLYRRELDDRVCPVHAGRRMIPRHYLDVIAQKVRQRRGE</sequence>
<evidence type="ECO:0000313" key="2">
    <source>
        <dbReference type="Proteomes" id="UP000593765"/>
    </source>
</evidence>
<gene>
    <name evidence="1" type="ORF">IPV69_26845</name>
</gene>
<dbReference type="EMBL" id="CP063458">
    <property type="protein sequence ID" value="QOV89758.1"/>
    <property type="molecule type" value="Genomic_DNA"/>
</dbReference>
<protein>
    <submittedName>
        <fullName evidence="1">Uncharacterized protein</fullName>
    </submittedName>
</protein>
<dbReference type="AlphaFoldDB" id="A0A7M2WW46"/>
<dbReference type="Proteomes" id="UP000593765">
    <property type="component" value="Chromosome"/>
</dbReference>
<name>A0A7M2WW46_9BACT</name>